<keyword evidence="2" id="KW-1185">Reference proteome</keyword>
<name>A0ABV6QRH0_9ACTN</name>
<comment type="caution">
    <text evidence="1">The sequence shown here is derived from an EMBL/GenBank/DDBJ whole genome shotgun (WGS) entry which is preliminary data.</text>
</comment>
<dbReference type="EMBL" id="JBHLTC010000030">
    <property type="protein sequence ID" value="MFC0627221.1"/>
    <property type="molecule type" value="Genomic_DNA"/>
</dbReference>
<dbReference type="Proteomes" id="UP001589890">
    <property type="component" value="Unassembled WGS sequence"/>
</dbReference>
<accession>A0ABV6QRH0</accession>
<sequence>MREARARQLAVEYVEHGWPVARLAIPRHGVCPCRHGADCLDPHLLDGRVVEDPNEAAAAWSFKPWGIALVTARFDVIELPAAFGAPLHHRLKESCPTSIAPRTRRWSFFLTPFSVPASQLDPIGGRLRSGPKAWVTAPGTFTESHGRTRWLVPPYVTAWQAHQRTDAFDDILRP</sequence>
<evidence type="ECO:0000313" key="2">
    <source>
        <dbReference type="Proteomes" id="UP001589890"/>
    </source>
</evidence>
<dbReference type="RefSeq" id="WP_380051628.1">
    <property type="nucleotide sequence ID" value="NZ_JBHLTC010000030.1"/>
</dbReference>
<reference evidence="1 2" key="1">
    <citation type="submission" date="2024-09" db="EMBL/GenBank/DDBJ databases">
        <authorList>
            <person name="Sun Q."/>
            <person name="Mori K."/>
        </authorList>
    </citation>
    <scope>NUCLEOTIDE SEQUENCE [LARGE SCALE GENOMIC DNA]</scope>
    <source>
        <strain evidence="1 2">CGMCC 1.15906</strain>
    </source>
</reference>
<evidence type="ECO:0008006" key="3">
    <source>
        <dbReference type="Google" id="ProtNLM"/>
    </source>
</evidence>
<proteinExistence type="predicted"/>
<organism evidence="1 2">
    <name type="scientific">Kribbella deserti</name>
    <dbReference type="NCBI Taxonomy" id="1926257"/>
    <lineage>
        <taxon>Bacteria</taxon>
        <taxon>Bacillati</taxon>
        <taxon>Actinomycetota</taxon>
        <taxon>Actinomycetes</taxon>
        <taxon>Propionibacteriales</taxon>
        <taxon>Kribbellaceae</taxon>
        <taxon>Kribbella</taxon>
    </lineage>
</organism>
<gene>
    <name evidence="1" type="ORF">ACFFGN_24310</name>
</gene>
<protein>
    <recommendedName>
        <fullName evidence="3">Bifunctional DNA primase/polymerase-like protein</fullName>
    </recommendedName>
</protein>
<evidence type="ECO:0000313" key="1">
    <source>
        <dbReference type="EMBL" id="MFC0627221.1"/>
    </source>
</evidence>